<dbReference type="EMBL" id="FOSN01000010">
    <property type="protein sequence ID" value="SFK55439.1"/>
    <property type="molecule type" value="Genomic_DNA"/>
</dbReference>
<evidence type="ECO:0000256" key="3">
    <source>
        <dbReference type="SAM" id="MobiDB-lite"/>
    </source>
</evidence>
<feature type="region of interest" description="Disordered" evidence="3">
    <location>
        <begin position="33"/>
        <end position="64"/>
    </location>
</feature>
<dbReference type="GO" id="GO:0005576">
    <property type="term" value="C:extracellular region"/>
    <property type="evidence" value="ECO:0007669"/>
    <property type="project" value="InterPro"/>
</dbReference>
<dbReference type="OrthoDB" id="9767239at2"/>
<dbReference type="AlphaFoldDB" id="A0A1I4AI59"/>
<evidence type="ECO:0000313" key="4">
    <source>
        <dbReference type="EMBL" id="SFK55439.1"/>
    </source>
</evidence>
<name>A0A1I4AI59_9HYPH</name>
<dbReference type="NCBIfam" id="TIGR01840">
    <property type="entry name" value="esterase_phb"/>
    <property type="match status" value="1"/>
</dbReference>
<gene>
    <name evidence="4" type="ORF">SAMN05444581_11085</name>
</gene>
<dbReference type="GO" id="GO:0016787">
    <property type="term" value="F:hydrolase activity"/>
    <property type="evidence" value="ECO:0007669"/>
    <property type="project" value="UniProtKB-KW"/>
</dbReference>
<accession>A0A1I4AI59</accession>
<dbReference type="PANTHER" id="PTHR43037">
    <property type="entry name" value="UNNAMED PRODUCT-RELATED"/>
    <property type="match status" value="1"/>
</dbReference>
<reference evidence="4 5" key="1">
    <citation type="submission" date="2016-10" db="EMBL/GenBank/DDBJ databases">
        <authorList>
            <person name="de Groot N.N."/>
        </authorList>
    </citation>
    <scope>NUCLEOTIDE SEQUENCE [LARGE SCALE GENOMIC DNA]</scope>
    <source>
        <strain evidence="4 5">NE2</strain>
    </source>
</reference>
<keyword evidence="1" id="KW-0732">Signal</keyword>
<dbReference type="Pfam" id="PF10503">
    <property type="entry name" value="Esterase_PHB"/>
    <property type="match status" value="1"/>
</dbReference>
<dbReference type="Proteomes" id="UP000198755">
    <property type="component" value="Unassembled WGS sequence"/>
</dbReference>
<dbReference type="Gene3D" id="3.40.50.1820">
    <property type="entry name" value="alpha/beta hydrolase"/>
    <property type="match status" value="1"/>
</dbReference>
<evidence type="ECO:0000256" key="2">
    <source>
        <dbReference type="ARBA" id="ARBA00022801"/>
    </source>
</evidence>
<dbReference type="PANTHER" id="PTHR43037:SF1">
    <property type="entry name" value="BLL1128 PROTEIN"/>
    <property type="match status" value="1"/>
</dbReference>
<evidence type="ECO:0000313" key="5">
    <source>
        <dbReference type="Proteomes" id="UP000198755"/>
    </source>
</evidence>
<dbReference type="STRING" id="1612308.SAMN05444581_11085"/>
<sequence length="418" mass="43886">MKSVLNAAMRKAGQLTRNRDLIAATKVIQRALSGLGKSDERPAPPQAPAGPAATGDSSTGFHFPHIKRPLGKVVELLREAHAHPLYASPPPGADSDAGSALENASSAAASATPAVARERGAFAARRYACKAGARDYKLYVPGLQAPGAAAMRGAGARPALIIMLHGCTQGPDDFAAGTKMNTLAEEFGFIVAYPKQDASANQSGCWNWFLLKDQMRETGEPRIISGITREIMQEFNVDPGRVYVAGLSAGGAMAAVMSATYPELYAAAGVHSGLAYKSASDLLSGLTAMRGKSNPALAATKYRDLDHAHRAVRTIVFHGGSDQTVHPSNGEMIVAEARARIAPGDHEVQTGVSAGGRAYVRTIMTDEGGTAVVEHWEIEGLGHAWSGGDPRGSYTDPRGPDASRQMLRFFFDGPGAEA</sequence>
<dbReference type="RefSeq" id="WP_091682955.1">
    <property type="nucleotide sequence ID" value="NZ_FOSN01000010.1"/>
</dbReference>
<dbReference type="InterPro" id="IPR010126">
    <property type="entry name" value="Esterase_phb"/>
</dbReference>
<keyword evidence="2" id="KW-0378">Hydrolase</keyword>
<proteinExistence type="predicted"/>
<dbReference type="SUPFAM" id="SSF53474">
    <property type="entry name" value="alpha/beta-Hydrolases"/>
    <property type="match status" value="2"/>
</dbReference>
<keyword evidence="5" id="KW-1185">Reference proteome</keyword>
<organism evidence="4 5">
    <name type="scientific">Methylocapsa palsarum</name>
    <dbReference type="NCBI Taxonomy" id="1612308"/>
    <lineage>
        <taxon>Bacteria</taxon>
        <taxon>Pseudomonadati</taxon>
        <taxon>Pseudomonadota</taxon>
        <taxon>Alphaproteobacteria</taxon>
        <taxon>Hyphomicrobiales</taxon>
        <taxon>Beijerinckiaceae</taxon>
        <taxon>Methylocapsa</taxon>
    </lineage>
</organism>
<dbReference type="InterPro" id="IPR029058">
    <property type="entry name" value="AB_hydrolase_fold"/>
</dbReference>
<dbReference type="InterPro" id="IPR050955">
    <property type="entry name" value="Plant_Biomass_Hydrol_Est"/>
</dbReference>
<evidence type="ECO:0000256" key="1">
    <source>
        <dbReference type="ARBA" id="ARBA00022729"/>
    </source>
</evidence>
<protein>
    <submittedName>
        <fullName evidence="4">Esterase, PHB depolymerase family</fullName>
    </submittedName>
</protein>